<organism evidence="2 3">
    <name type="scientific">Burkholderia anthina</name>
    <dbReference type="NCBI Taxonomy" id="179879"/>
    <lineage>
        <taxon>Bacteria</taxon>
        <taxon>Pseudomonadati</taxon>
        <taxon>Pseudomonadota</taxon>
        <taxon>Betaproteobacteria</taxon>
        <taxon>Burkholderiales</taxon>
        <taxon>Burkholderiaceae</taxon>
        <taxon>Burkholderia</taxon>
        <taxon>Burkholderia cepacia complex</taxon>
    </lineage>
</organism>
<accession>A0A7T6VH52</accession>
<name>A0A7T6VH52_9BURK</name>
<dbReference type="Proteomes" id="UP000596205">
    <property type="component" value="Chromosome 1"/>
</dbReference>
<feature type="region of interest" description="Disordered" evidence="1">
    <location>
        <begin position="169"/>
        <end position="226"/>
    </location>
</feature>
<dbReference type="EMBL" id="CP066769">
    <property type="protein sequence ID" value="QQK03815.1"/>
    <property type="molecule type" value="Genomic_DNA"/>
</dbReference>
<dbReference type="RefSeq" id="WP_199568664.1">
    <property type="nucleotide sequence ID" value="NZ_CP066769.1"/>
</dbReference>
<dbReference type="AlphaFoldDB" id="A0A7T6VH52"/>
<feature type="compositionally biased region" description="Low complexity" evidence="1">
    <location>
        <begin position="205"/>
        <end position="216"/>
    </location>
</feature>
<evidence type="ECO:0000313" key="3">
    <source>
        <dbReference type="Proteomes" id="UP000596205"/>
    </source>
</evidence>
<proteinExistence type="predicted"/>
<evidence type="ECO:0000313" key="2">
    <source>
        <dbReference type="EMBL" id="QQK03815.1"/>
    </source>
</evidence>
<sequence length="278" mass="29174">MLTMLTVDYLSRLSDRELLTVLHAERDSLTVAPAELALSARLEAIVDSGLLDLEPVLDEFGATAADVKNLLDAGITDTETTIGLLKEIGEHGIENALQLRHDLEFTRKFFALVEDAGEVFTRLAAFLQPTNQESLSMSIEKTIAENTAAVIKLTETLLALNLQPAAAQPEAEAAKKPDAPTEAAARTPRTAVAGDASDEKDANSDGGAPPADEPAAQTASDADEAPVTYGQASAAVTGLAKTKGRAVAIDVLKKFGASKLPEVKPEQFAALIKACAEA</sequence>
<reference evidence="2 3" key="1">
    <citation type="submission" date="2020-12" db="EMBL/GenBank/DDBJ databases">
        <title>Complete genome sequence of Burkholderia anthina BJQ0011.</title>
        <authorList>
            <person name="Xu Y."/>
        </authorList>
    </citation>
    <scope>NUCLEOTIDE SEQUENCE [LARGE SCALE GENOMIC DNA]</scope>
    <source>
        <strain evidence="2 3">BJQ0011</strain>
    </source>
</reference>
<dbReference type="KEGG" id="bann:JFN94_06545"/>
<protein>
    <submittedName>
        <fullName evidence="2">Uncharacterized protein</fullName>
    </submittedName>
</protein>
<feature type="compositionally biased region" description="Low complexity" evidence="1">
    <location>
        <begin position="180"/>
        <end position="193"/>
    </location>
</feature>
<evidence type="ECO:0000256" key="1">
    <source>
        <dbReference type="SAM" id="MobiDB-lite"/>
    </source>
</evidence>
<gene>
    <name evidence="2" type="ORF">JFN94_06545</name>
</gene>